<dbReference type="Proteomes" id="UP000566711">
    <property type="component" value="Unassembled WGS sequence"/>
</dbReference>
<dbReference type="SUPFAM" id="SSF55729">
    <property type="entry name" value="Acyl-CoA N-acyltransferases (Nat)"/>
    <property type="match status" value="1"/>
</dbReference>
<accession>A0A7W2ELU9</accession>
<keyword evidence="2" id="KW-0808">Transferase</keyword>
<dbReference type="GO" id="GO:0016747">
    <property type="term" value="F:acyltransferase activity, transferring groups other than amino-acyl groups"/>
    <property type="evidence" value="ECO:0007669"/>
    <property type="project" value="InterPro"/>
</dbReference>
<reference evidence="2 3" key="1">
    <citation type="submission" date="2020-07" db="EMBL/GenBank/DDBJ databases">
        <title>Novel species isolated from subtropical streams in China.</title>
        <authorList>
            <person name="Lu H."/>
        </authorList>
    </citation>
    <scope>NUCLEOTIDE SEQUENCE [LARGE SCALE GENOMIC DNA]</scope>
    <source>
        <strain evidence="2 3">FT3S</strain>
    </source>
</reference>
<dbReference type="PROSITE" id="PS51186">
    <property type="entry name" value="GNAT"/>
    <property type="match status" value="1"/>
</dbReference>
<evidence type="ECO:0000313" key="2">
    <source>
        <dbReference type="EMBL" id="MBA5608294.1"/>
    </source>
</evidence>
<protein>
    <submittedName>
        <fullName evidence="2">GNAT family N-acetyltransferase</fullName>
    </submittedName>
</protein>
<dbReference type="InterPro" id="IPR016181">
    <property type="entry name" value="Acyl_CoA_acyltransferase"/>
</dbReference>
<name>A0A7W2ELU9_9BURK</name>
<dbReference type="CDD" id="cd04301">
    <property type="entry name" value="NAT_SF"/>
    <property type="match status" value="1"/>
</dbReference>
<dbReference type="AlphaFoldDB" id="A0A7W2ELU9"/>
<comment type="caution">
    <text evidence="2">The sequence shown here is derived from an EMBL/GenBank/DDBJ whole genome shotgun (WGS) entry which is preliminary data.</text>
</comment>
<dbReference type="EMBL" id="JACEZS010000028">
    <property type="protein sequence ID" value="MBA5608294.1"/>
    <property type="molecule type" value="Genomic_DNA"/>
</dbReference>
<dbReference type="Gene3D" id="3.40.630.30">
    <property type="match status" value="1"/>
</dbReference>
<evidence type="ECO:0000259" key="1">
    <source>
        <dbReference type="PROSITE" id="PS51186"/>
    </source>
</evidence>
<proteinExistence type="predicted"/>
<dbReference type="InterPro" id="IPR000182">
    <property type="entry name" value="GNAT_dom"/>
</dbReference>
<evidence type="ECO:0000313" key="3">
    <source>
        <dbReference type="Proteomes" id="UP000566711"/>
    </source>
</evidence>
<feature type="domain" description="N-acetyltransferase" evidence="1">
    <location>
        <begin position="6"/>
        <end position="147"/>
    </location>
</feature>
<keyword evidence="3" id="KW-1185">Reference proteome</keyword>
<gene>
    <name evidence="2" type="ORF">H3H36_23370</name>
</gene>
<organism evidence="2 3">
    <name type="scientific">Rugamonas fusca</name>
    <dbReference type="NCBI Taxonomy" id="2758568"/>
    <lineage>
        <taxon>Bacteria</taxon>
        <taxon>Pseudomonadati</taxon>
        <taxon>Pseudomonadota</taxon>
        <taxon>Betaproteobacteria</taxon>
        <taxon>Burkholderiales</taxon>
        <taxon>Oxalobacteraceae</taxon>
        <taxon>Telluria group</taxon>
        <taxon>Rugamonas</taxon>
    </lineage>
</organism>
<dbReference type="Pfam" id="PF00583">
    <property type="entry name" value="Acetyltransf_1"/>
    <property type="match status" value="1"/>
</dbReference>
<sequence length="147" mass="16277">MNGAGLRFVAIADEAGVRACHGLMQQLRPQLTSADEWVARWRCQREEGYRLLARYDGEAPVALAGYRVQHNLVHGRFLYVDDLVTDARQRSGGHGAALLARLKQEGMELGCAKLVLDTGLGNALGQRFYFRQGMLSSAMRFNLPLTA</sequence>
<dbReference type="RefSeq" id="WP_182220467.1">
    <property type="nucleotide sequence ID" value="NZ_JACEZS010000028.1"/>
</dbReference>